<dbReference type="OrthoDB" id="9146593at2"/>
<accession>A0A366HF35</accession>
<keyword evidence="1" id="KW-0732">Signal</keyword>
<gene>
    <name evidence="2" type="ORF">DES53_10721</name>
</gene>
<keyword evidence="3" id="KW-1185">Reference proteome</keyword>
<dbReference type="RefSeq" id="WP_113959843.1">
    <property type="nucleotide sequence ID" value="NZ_QNRR01000007.1"/>
</dbReference>
<evidence type="ECO:0000313" key="3">
    <source>
        <dbReference type="Proteomes" id="UP000253426"/>
    </source>
</evidence>
<dbReference type="EMBL" id="QNRR01000007">
    <property type="protein sequence ID" value="RBP41192.1"/>
    <property type="molecule type" value="Genomic_DNA"/>
</dbReference>
<dbReference type="AlphaFoldDB" id="A0A366HF35"/>
<dbReference type="PROSITE" id="PS51318">
    <property type="entry name" value="TAT"/>
    <property type="match status" value="1"/>
</dbReference>
<proteinExistence type="predicted"/>
<sequence length="421" mass="44743">MKHLSRRTFLRGAGVSLALPLLEAMIPGARAAAAAAATSPRRMVAINIPLGFLGEKFFPTGTGTGYELSEYLKPGEALRGDFTVFSGVSHPDVDGGHSAEKSFLTAAAHPGSRSFKNSISLDQYVAKQIGDKTRFASLTLGDHSLSWTANGVPIPVEQSPAKAFAKLFLTGTPKEVAAQEQELDQGRSIMDTVLEDAKSIEGKVSAADRDKLDQFFTAVRETEQRLSKAQAWSQTPKPKVNAAQPGKLDSTDLVGTFKANFDIIRLALETDSTRVVALGGTGYGLVPTIKGVTQAYHALSHHGKNPEMMGQLALIERATIEAFWAFLGSLKQSADGGSSLLDNTQVLLGSNLGNASGHLTTNLPVILAGGGFKHGQHLAFDQKNNYPLPNLFVSMLQRMGVEAGSFASSTGTMRGLEMMGV</sequence>
<name>A0A366HF35_9BACT</name>
<protein>
    <submittedName>
        <fullName evidence="2">Uncharacterized protein DUF1552</fullName>
    </submittedName>
</protein>
<feature type="chain" id="PRO_5016704452" evidence="1">
    <location>
        <begin position="32"/>
        <end position="421"/>
    </location>
</feature>
<dbReference type="InterPro" id="IPR011447">
    <property type="entry name" value="DUF1552"/>
</dbReference>
<organism evidence="2 3">
    <name type="scientific">Roseimicrobium gellanilyticum</name>
    <dbReference type="NCBI Taxonomy" id="748857"/>
    <lineage>
        <taxon>Bacteria</taxon>
        <taxon>Pseudomonadati</taxon>
        <taxon>Verrucomicrobiota</taxon>
        <taxon>Verrucomicrobiia</taxon>
        <taxon>Verrucomicrobiales</taxon>
        <taxon>Verrucomicrobiaceae</taxon>
        <taxon>Roseimicrobium</taxon>
    </lineage>
</organism>
<dbReference type="InterPro" id="IPR006311">
    <property type="entry name" value="TAT_signal"/>
</dbReference>
<feature type="signal peptide" evidence="1">
    <location>
        <begin position="1"/>
        <end position="31"/>
    </location>
</feature>
<dbReference type="Pfam" id="PF07586">
    <property type="entry name" value="HXXSHH"/>
    <property type="match status" value="1"/>
</dbReference>
<reference evidence="2 3" key="1">
    <citation type="submission" date="2018-06" db="EMBL/GenBank/DDBJ databases">
        <title>Genomic Encyclopedia of Type Strains, Phase IV (KMG-IV): sequencing the most valuable type-strain genomes for metagenomic binning, comparative biology and taxonomic classification.</title>
        <authorList>
            <person name="Goeker M."/>
        </authorList>
    </citation>
    <scope>NUCLEOTIDE SEQUENCE [LARGE SCALE GENOMIC DNA]</scope>
    <source>
        <strain evidence="2 3">DSM 25532</strain>
    </source>
</reference>
<comment type="caution">
    <text evidence="2">The sequence shown here is derived from an EMBL/GenBank/DDBJ whole genome shotgun (WGS) entry which is preliminary data.</text>
</comment>
<dbReference type="Proteomes" id="UP000253426">
    <property type="component" value="Unassembled WGS sequence"/>
</dbReference>
<evidence type="ECO:0000256" key="1">
    <source>
        <dbReference type="SAM" id="SignalP"/>
    </source>
</evidence>
<evidence type="ECO:0000313" key="2">
    <source>
        <dbReference type="EMBL" id="RBP41192.1"/>
    </source>
</evidence>